<keyword evidence="5" id="KW-0804">Transcription</keyword>
<dbReference type="AlphaFoldDB" id="A0A9D2M8X6"/>
<organism evidence="8 9">
    <name type="scientific">Candidatus Flavonifractor intestinipullorum</name>
    <dbReference type="NCBI Taxonomy" id="2838587"/>
    <lineage>
        <taxon>Bacteria</taxon>
        <taxon>Bacillati</taxon>
        <taxon>Bacillota</taxon>
        <taxon>Clostridia</taxon>
        <taxon>Eubacteriales</taxon>
        <taxon>Oscillospiraceae</taxon>
        <taxon>Flavonifractor</taxon>
    </lineage>
</organism>
<evidence type="ECO:0000256" key="4">
    <source>
        <dbReference type="ARBA" id="ARBA00023125"/>
    </source>
</evidence>
<comment type="similarity">
    <text evidence="1">Belongs to the sigma-70 factor family. ECF subfamily.</text>
</comment>
<dbReference type="EMBL" id="DWYC01000027">
    <property type="protein sequence ID" value="HJB56350.1"/>
    <property type="molecule type" value="Genomic_DNA"/>
</dbReference>
<dbReference type="GO" id="GO:0003677">
    <property type="term" value="F:DNA binding"/>
    <property type="evidence" value="ECO:0007669"/>
    <property type="project" value="UniProtKB-KW"/>
</dbReference>
<protein>
    <submittedName>
        <fullName evidence="8">RNA polymerase sigma factor</fullName>
    </submittedName>
</protein>
<proteinExistence type="inferred from homology"/>
<dbReference type="Gene3D" id="1.10.1740.10">
    <property type="match status" value="1"/>
</dbReference>
<dbReference type="Pfam" id="PF08281">
    <property type="entry name" value="Sigma70_r4_2"/>
    <property type="match status" value="1"/>
</dbReference>
<dbReference type="InterPro" id="IPR007627">
    <property type="entry name" value="RNA_pol_sigma70_r2"/>
</dbReference>
<evidence type="ECO:0000256" key="1">
    <source>
        <dbReference type="ARBA" id="ARBA00010641"/>
    </source>
</evidence>
<dbReference type="InterPro" id="IPR013249">
    <property type="entry name" value="RNA_pol_sigma70_r4_t2"/>
</dbReference>
<dbReference type="Pfam" id="PF04542">
    <property type="entry name" value="Sigma70_r2"/>
    <property type="match status" value="1"/>
</dbReference>
<keyword evidence="4" id="KW-0238">DNA-binding</keyword>
<dbReference type="InterPro" id="IPR013325">
    <property type="entry name" value="RNA_pol_sigma_r2"/>
</dbReference>
<evidence type="ECO:0000256" key="5">
    <source>
        <dbReference type="ARBA" id="ARBA00023163"/>
    </source>
</evidence>
<dbReference type="InterPro" id="IPR036388">
    <property type="entry name" value="WH-like_DNA-bd_sf"/>
</dbReference>
<sequence>MLRFAYSYLHNMSDAEDVLQETMVRFLKAAPAFASEQHRKAWLLRVVGNLSKNRLAYNKIRMADELRDELIAENRDDLSFVWDVVKALPGDLRETIHLFYYEGYSTKQIADILQKKEATVRTHLRRGREKLREILKGEYDFEDKIR</sequence>
<dbReference type="InterPro" id="IPR014284">
    <property type="entry name" value="RNA_pol_sigma-70_dom"/>
</dbReference>
<dbReference type="Gene3D" id="1.10.10.10">
    <property type="entry name" value="Winged helix-like DNA-binding domain superfamily/Winged helix DNA-binding domain"/>
    <property type="match status" value="1"/>
</dbReference>
<evidence type="ECO:0000259" key="6">
    <source>
        <dbReference type="Pfam" id="PF04542"/>
    </source>
</evidence>
<dbReference type="SUPFAM" id="SSF88659">
    <property type="entry name" value="Sigma3 and sigma4 domains of RNA polymerase sigma factors"/>
    <property type="match status" value="1"/>
</dbReference>
<dbReference type="NCBIfam" id="TIGR02937">
    <property type="entry name" value="sigma70-ECF"/>
    <property type="match status" value="1"/>
</dbReference>
<dbReference type="PANTHER" id="PTHR43133:SF8">
    <property type="entry name" value="RNA POLYMERASE SIGMA FACTOR HI_1459-RELATED"/>
    <property type="match status" value="1"/>
</dbReference>
<dbReference type="InterPro" id="IPR039425">
    <property type="entry name" value="RNA_pol_sigma-70-like"/>
</dbReference>
<dbReference type="InterPro" id="IPR013324">
    <property type="entry name" value="RNA_pol_sigma_r3/r4-like"/>
</dbReference>
<evidence type="ECO:0000259" key="7">
    <source>
        <dbReference type="Pfam" id="PF08281"/>
    </source>
</evidence>
<name>A0A9D2M8X6_9FIRM</name>
<dbReference type="Proteomes" id="UP000824208">
    <property type="component" value="Unassembled WGS sequence"/>
</dbReference>
<dbReference type="CDD" id="cd06171">
    <property type="entry name" value="Sigma70_r4"/>
    <property type="match status" value="1"/>
</dbReference>
<evidence type="ECO:0000313" key="8">
    <source>
        <dbReference type="EMBL" id="HJB56350.1"/>
    </source>
</evidence>
<comment type="caution">
    <text evidence="8">The sequence shown here is derived from an EMBL/GenBank/DDBJ whole genome shotgun (WGS) entry which is preliminary data.</text>
</comment>
<keyword evidence="2" id="KW-0805">Transcription regulation</keyword>
<gene>
    <name evidence="8" type="ORF">H9714_02230</name>
</gene>
<dbReference type="GO" id="GO:0006352">
    <property type="term" value="P:DNA-templated transcription initiation"/>
    <property type="evidence" value="ECO:0007669"/>
    <property type="project" value="InterPro"/>
</dbReference>
<dbReference type="PANTHER" id="PTHR43133">
    <property type="entry name" value="RNA POLYMERASE ECF-TYPE SIGMA FACTO"/>
    <property type="match status" value="1"/>
</dbReference>
<accession>A0A9D2M8X6</accession>
<evidence type="ECO:0000313" key="9">
    <source>
        <dbReference type="Proteomes" id="UP000824208"/>
    </source>
</evidence>
<evidence type="ECO:0000256" key="3">
    <source>
        <dbReference type="ARBA" id="ARBA00023082"/>
    </source>
</evidence>
<feature type="domain" description="RNA polymerase sigma factor 70 region 4 type 2" evidence="7">
    <location>
        <begin position="83"/>
        <end position="131"/>
    </location>
</feature>
<reference evidence="8" key="2">
    <citation type="submission" date="2021-04" db="EMBL/GenBank/DDBJ databases">
        <authorList>
            <person name="Gilroy R."/>
        </authorList>
    </citation>
    <scope>NUCLEOTIDE SEQUENCE</scope>
    <source>
        <strain evidence="8">CHK189-11263</strain>
    </source>
</reference>
<keyword evidence="3" id="KW-0731">Sigma factor</keyword>
<dbReference type="SUPFAM" id="SSF88946">
    <property type="entry name" value="Sigma2 domain of RNA polymerase sigma factors"/>
    <property type="match status" value="1"/>
</dbReference>
<evidence type="ECO:0000256" key="2">
    <source>
        <dbReference type="ARBA" id="ARBA00023015"/>
    </source>
</evidence>
<reference evidence="8" key="1">
    <citation type="journal article" date="2021" name="PeerJ">
        <title>Extensive microbial diversity within the chicken gut microbiome revealed by metagenomics and culture.</title>
        <authorList>
            <person name="Gilroy R."/>
            <person name="Ravi A."/>
            <person name="Getino M."/>
            <person name="Pursley I."/>
            <person name="Horton D.L."/>
            <person name="Alikhan N.F."/>
            <person name="Baker D."/>
            <person name="Gharbi K."/>
            <person name="Hall N."/>
            <person name="Watson M."/>
            <person name="Adriaenssens E.M."/>
            <person name="Foster-Nyarko E."/>
            <person name="Jarju S."/>
            <person name="Secka A."/>
            <person name="Antonio M."/>
            <person name="Oren A."/>
            <person name="Chaudhuri R.R."/>
            <person name="La Ragione R."/>
            <person name="Hildebrand F."/>
            <person name="Pallen M.J."/>
        </authorList>
    </citation>
    <scope>NUCLEOTIDE SEQUENCE</scope>
    <source>
        <strain evidence="8">CHK189-11263</strain>
    </source>
</reference>
<dbReference type="GO" id="GO:0016987">
    <property type="term" value="F:sigma factor activity"/>
    <property type="evidence" value="ECO:0007669"/>
    <property type="project" value="UniProtKB-KW"/>
</dbReference>
<feature type="domain" description="RNA polymerase sigma-70 region 2" evidence="6">
    <location>
        <begin position="2"/>
        <end position="57"/>
    </location>
</feature>